<sequence>MGWTRVAFKNRGWRSGTGALAKQKQKIKELSRVITIQAHEAFAQQHAGNITSWLSPGVLRQWQNLRRFGRYGWHSGRLCLGRAATKRHPSKT</sequence>
<dbReference type="Proteomes" id="UP000294847">
    <property type="component" value="Chromosome 7"/>
</dbReference>
<gene>
    <name evidence="1" type="ORF">PoMZ_13101</name>
</gene>
<evidence type="ECO:0000313" key="2">
    <source>
        <dbReference type="Proteomes" id="UP000294847"/>
    </source>
</evidence>
<protein>
    <submittedName>
        <fullName evidence="1">Uncharacterized protein</fullName>
    </submittedName>
</protein>
<accession>A0A4P7NUI8</accession>
<dbReference type="AlphaFoldDB" id="A0A4P7NUI8"/>
<proteinExistence type="predicted"/>
<dbReference type="EMBL" id="CP034210">
    <property type="protein sequence ID" value="QBZ66130.1"/>
    <property type="molecule type" value="Genomic_DNA"/>
</dbReference>
<evidence type="ECO:0000313" key="1">
    <source>
        <dbReference type="EMBL" id="QBZ66130.1"/>
    </source>
</evidence>
<name>A0A4P7NUI8_PYROR</name>
<reference evidence="1 2" key="1">
    <citation type="journal article" date="2019" name="Mol. Biol. Evol.">
        <title>Blast fungal genomes show frequent chromosomal changes, gene gains and losses, and effector gene turnover.</title>
        <authorList>
            <person name="Gomez Luciano L.B."/>
            <person name="Jason Tsai I."/>
            <person name="Chuma I."/>
            <person name="Tosa Y."/>
            <person name="Chen Y.H."/>
            <person name="Li J.Y."/>
            <person name="Li M.Y."/>
            <person name="Jade Lu M.Y."/>
            <person name="Nakayashiki H."/>
            <person name="Li W.H."/>
        </authorList>
    </citation>
    <scope>NUCLEOTIDE SEQUENCE [LARGE SCALE GENOMIC DNA]</scope>
    <source>
        <strain evidence="1">MZ5-1-6</strain>
    </source>
</reference>
<organism evidence="1 2">
    <name type="scientific">Pyricularia oryzae</name>
    <name type="common">Rice blast fungus</name>
    <name type="synonym">Magnaporthe oryzae</name>
    <dbReference type="NCBI Taxonomy" id="318829"/>
    <lineage>
        <taxon>Eukaryota</taxon>
        <taxon>Fungi</taxon>
        <taxon>Dikarya</taxon>
        <taxon>Ascomycota</taxon>
        <taxon>Pezizomycotina</taxon>
        <taxon>Sordariomycetes</taxon>
        <taxon>Sordariomycetidae</taxon>
        <taxon>Magnaporthales</taxon>
        <taxon>Pyriculariaceae</taxon>
        <taxon>Pyricularia</taxon>
    </lineage>
</organism>